<keyword evidence="1" id="KW-0732">Signal</keyword>
<dbReference type="AlphaFoldDB" id="A0A1E3W1X0"/>
<evidence type="ECO:0000313" key="2">
    <source>
        <dbReference type="EMBL" id="ODR99136.1"/>
    </source>
</evidence>
<protein>
    <recommendedName>
        <fullName evidence="4">HdeA/HdeB family protein</fullName>
    </recommendedName>
</protein>
<dbReference type="EMBL" id="LPWF01000018">
    <property type="protein sequence ID" value="ODR99136.1"/>
    <property type="molecule type" value="Genomic_DNA"/>
</dbReference>
<dbReference type="OrthoDB" id="8254155at2"/>
<reference evidence="2 3" key="1">
    <citation type="journal article" date="2016" name="Environ. Microbiol.">
        <title>New Methyloceanibacter diversity from North Sea sediments includes methanotroph containing solely the soluble methane monooxygenase.</title>
        <authorList>
            <person name="Vekeman B."/>
            <person name="Kerckhof F.M."/>
            <person name="Cremers G."/>
            <person name="de Vos P."/>
            <person name="Vandamme P."/>
            <person name="Boon N."/>
            <person name="Op den Camp H.J."/>
            <person name="Heylen K."/>
        </authorList>
    </citation>
    <scope>NUCLEOTIDE SEQUENCE [LARGE SCALE GENOMIC DNA]</scope>
    <source>
        <strain evidence="2 3">R-67175</strain>
    </source>
</reference>
<dbReference type="Pfam" id="PF06411">
    <property type="entry name" value="HdeA"/>
    <property type="match status" value="1"/>
</dbReference>
<sequence>MLRTIVLSSALLLFLTSPLRAQVTIDISKISCEQFALYTVASPDTIAIWLHGYMSGKRGDTVVDVEALKANAKKVRYYCVEHGDVPLMQAAQEILKP</sequence>
<dbReference type="RefSeq" id="WP_069441368.1">
    <property type="nucleotide sequence ID" value="NZ_LPWF01000018.1"/>
</dbReference>
<proteinExistence type="predicted"/>
<name>A0A1E3W1X0_9HYPH</name>
<feature type="signal peptide" evidence="1">
    <location>
        <begin position="1"/>
        <end position="21"/>
    </location>
</feature>
<evidence type="ECO:0008006" key="4">
    <source>
        <dbReference type="Google" id="ProtNLM"/>
    </source>
</evidence>
<accession>A0A1E3W1X0</accession>
<feature type="chain" id="PRO_5009139016" description="HdeA/HdeB family protein" evidence="1">
    <location>
        <begin position="22"/>
        <end position="97"/>
    </location>
</feature>
<evidence type="ECO:0000256" key="1">
    <source>
        <dbReference type="SAM" id="SignalP"/>
    </source>
</evidence>
<comment type="caution">
    <text evidence="2">The sequence shown here is derived from an EMBL/GenBank/DDBJ whole genome shotgun (WGS) entry which is preliminary data.</text>
</comment>
<organism evidence="2 3">
    <name type="scientific">Methyloceanibacter superfactus</name>
    <dbReference type="NCBI Taxonomy" id="1774969"/>
    <lineage>
        <taxon>Bacteria</taxon>
        <taxon>Pseudomonadati</taxon>
        <taxon>Pseudomonadota</taxon>
        <taxon>Alphaproteobacteria</taxon>
        <taxon>Hyphomicrobiales</taxon>
        <taxon>Hyphomicrobiaceae</taxon>
        <taxon>Methyloceanibacter</taxon>
    </lineage>
</organism>
<keyword evidence="3" id="KW-1185">Reference proteome</keyword>
<gene>
    <name evidence="2" type="ORF">AUC69_09445</name>
</gene>
<evidence type="ECO:0000313" key="3">
    <source>
        <dbReference type="Proteomes" id="UP000094472"/>
    </source>
</evidence>
<dbReference type="InterPro" id="IPR010486">
    <property type="entry name" value="HNS-dep_expression_A/B"/>
</dbReference>
<dbReference type="Proteomes" id="UP000094472">
    <property type="component" value="Unassembled WGS sequence"/>
</dbReference>